<dbReference type="STRING" id="1188252.A1QC_04170"/>
<dbReference type="GO" id="GO:0005886">
    <property type="term" value="C:plasma membrane"/>
    <property type="evidence" value="ECO:0007669"/>
    <property type="project" value="UniProtKB-SubCell"/>
</dbReference>
<organism evidence="12 13">
    <name type="scientific">Vibrio rumoiensis 1S-45</name>
    <dbReference type="NCBI Taxonomy" id="1188252"/>
    <lineage>
        <taxon>Bacteria</taxon>
        <taxon>Pseudomonadati</taxon>
        <taxon>Pseudomonadota</taxon>
        <taxon>Gammaproteobacteria</taxon>
        <taxon>Vibrionales</taxon>
        <taxon>Vibrionaceae</taxon>
        <taxon>Vibrio</taxon>
    </lineage>
</organism>
<evidence type="ECO:0000256" key="3">
    <source>
        <dbReference type="ARBA" id="ARBA00022448"/>
    </source>
</evidence>
<keyword evidence="13" id="KW-1185">Reference proteome</keyword>
<comment type="function">
    <text evidence="10">Inner membrane component of the type II secretion system required for the energy-dependent secretion of extracellular factors such as proteases and toxins from the periplasm.</text>
</comment>
<dbReference type="Gene3D" id="3.30.1360.100">
    <property type="entry name" value="General secretion pathway protein M, EpsM"/>
    <property type="match status" value="1"/>
</dbReference>
<gene>
    <name evidence="12" type="ORF">A1QC_04170</name>
</gene>
<evidence type="ECO:0000256" key="6">
    <source>
        <dbReference type="ARBA" id="ARBA00022692"/>
    </source>
</evidence>
<sequence>MNEKIAALMAPVNNWWQGISTRERRLVIAGLSLFIIGFVYWGIFQPLSDRTEQAQIRLNTEKQLLQWVTSSADNIVSLRAQSGVRGSQRNMPINQVVSSTASRFDIELIRMQPRDDMLQVWVQPLPFNTLINWLAELRDKYGLQVLFLDVNRTDKQGVVEVNRLQFQRG</sequence>
<evidence type="ECO:0000256" key="1">
    <source>
        <dbReference type="ARBA" id="ARBA00004377"/>
    </source>
</evidence>
<evidence type="ECO:0000256" key="2">
    <source>
        <dbReference type="ARBA" id="ARBA00010637"/>
    </source>
</evidence>
<dbReference type="Pfam" id="PF04612">
    <property type="entry name" value="T2SSM"/>
    <property type="match status" value="1"/>
</dbReference>
<keyword evidence="7 10" id="KW-0653">Protein transport</keyword>
<keyword evidence="4 10" id="KW-1003">Cell membrane</keyword>
<keyword evidence="3 10" id="KW-0813">Transport</keyword>
<dbReference type="eggNOG" id="COG3149">
    <property type="taxonomic scope" value="Bacteria"/>
</dbReference>
<evidence type="ECO:0000256" key="4">
    <source>
        <dbReference type="ARBA" id="ARBA00022475"/>
    </source>
</evidence>
<proteinExistence type="inferred from homology"/>
<dbReference type="Proteomes" id="UP000094070">
    <property type="component" value="Unassembled WGS sequence"/>
</dbReference>
<dbReference type="GO" id="GO:0015628">
    <property type="term" value="P:protein secretion by the type II secretion system"/>
    <property type="evidence" value="ECO:0007669"/>
    <property type="project" value="InterPro"/>
</dbReference>
<keyword evidence="8 11" id="KW-1133">Transmembrane helix</keyword>
<keyword evidence="5 10" id="KW-0997">Cell inner membrane</keyword>
<dbReference type="RefSeq" id="WP_017026642.1">
    <property type="nucleotide sequence ID" value="NZ_AJYK02000008.1"/>
</dbReference>
<dbReference type="PIRSF" id="PIRSF006291">
    <property type="entry name" value="GspM"/>
    <property type="match status" value="1"/>
</dbReference>
<keyword evidence="9 10" id="KW-0472">Membrane</keyword>
<evidence type="ECO:0000256" key="7">
    <source>
        <dbReference type="ARBA" id="ARBA00022927"/>
    </source>
</evidence>
<dbReference type="InterPro" id="IPR007690">
    <property type="entry name" value="T2SS_GspM"/>
</dbReference>
<comment type="subcellular location">
    <subcellularLocation>
        <location evidence="1">Cell inner membrane</location>
        <topology evidence="1">Single-pass membrane protein</topology>
    </subcellularLocation>
</comment>
<evidence type="ECO:0000256" key="11">
    <source>
        <dbReference type="SAM" id="Phobius"/>
    </source>
</evidence>
<evidence type="ECO:0000256" key="10">
    <source>
        <dbReference type="PIRNR" id="PIRNR006291"/>
    </source>
</evidence>
<feature type="transmembrane region" description="Helical" evidence="11">
    <location>
        <begin position="26"/>
        <end position="44"/>
    </location>
</feature>
<dbReference type="AlphaFoldDB" id="A0A1E5E644"/>
<name>A0A1E5E644_9VIBR</name>
<protein>
    <recommendedName>
        <fullName evidence="10">Type II secretion system protein M</fullName>
        <shortName evidence="10">T2SS protein M</shortName>
    </recommendedName>
    <alternativeName>
        <fullName evidence="10">General secretion pathway protein M</fullName>
    </alternativeName>
</protein>
<evidence type="ECO:0000313" key="13">
    <source>
        <dbReference type="Proteomes" id="UP000094070"/>
    </source>
</evidence>
<reference evidence="12 13" key="1">
    <citation type="journal article" date="2012" name="Science">
        <title>Ecological populations of bacteria act as socially cohesive units of antibiotic production and resistance.</title>
        <authorList>
            <person name="Cordero O.X."/>
            <person name="Wildschutte H."/>
            <person name="Kirkup B."/>
            <person name="Proehl S."/>
            <person name="Ngo L."/>
            <person name="Hussain F."/>
            <person name="Le Roux F."/>
            <person name="Mincer T."/>
            <person name="Polz M.F."/>
        </authorList>
    </citation>
    <scope>NUCLEOTIDE SEQUENCE [LARGE SCALE GENOMIC DNA]</scope>
    <source>
        <strain evidence="12 13">1S-45</strain>
    </source>
</reference>
<dbReference type="GO" id="GO:0015627">
    <property type="term" value="C:type II protein secretion system complex"/>
    <property type="evidence" value="ECO:0007669"/>
    <property type="project" value="InterPro"/>
</dbReference>
<comment type="similarity">
    <text evidence="2 10">Belongs to the GSP M family.</text>
</comment>
<evidence type="ECO:0000256" key="8">
    <source>
        <dbReference type="ARBA" id="ARBA00022989"/>
    </source>
</evidence>
<accession>A0A1E5E644</accession>
<keyword evidence="6 11" id="KW-0812">Transmembrane</keyword>
<dbReference type="InterPro" id="IPR023229">
    <property type="entry name" value="T2SS_M_periplasmic_sf"/>
</dbReference>
<comment type="caution">
    <text evidence="12">The sequence shown here is derived from an EMBL/GenBank/DDBJ whole genome shotgun (WGS) entry which is preliminary data.</text>
</comment>
<evidence type="ECO:0000256" key="5">
    <source>
        <dbReference type="ARBA" id="ARBA00022519"/>
    </source>
</evidence>
<dbReference type="EMBL" id="AJYK02000008">
    <property type="protein sequence ID" value="OEF29448.1"/>
    <property type="molecule type" value="Genomic_DNA"/>
</dbReference>
<dbReference type="OrthoDB" id="6624834at2"/>
<evidence type="ECO:0000313" key="12">
    <source>
        <dbReference type="EMBL" id="OEF29448.1"/>
    </source>
</evidence>
<evidence type="ECO:0000256" key="9">
    <source>
        <dbReference type="ARBA" id="ARBA00023136"/>
    </source>
</evidence>
<dbReference type="SUPFAM" id="SSF103054">
    <property type="entry name" value="General secretion pathway protein M, EpsM"/>
    <property type="match status" value="1"/>
</dbReference>